<protein>
    <submittedName>
        <fullName evidence="1">Uncharacterized protein</fullName>
    </submittedName>
</protein>
<organism evidence="1 3">
    <name type="scientific">Peronospora matthiolae</name>
    <dbReference type="NCBI Taxonomy" id="2874970"/>
    <lineage>
        <taxon>Eukaryota</taxon>
        <taxon>Sar</taxon>
        <taxon>Stramenopiles</taxon>
        <taxon>Oomycota</taxon>
        <taxon>Peronosporomycetes</taxon>
        <taxon>Peronosporales</taxon>
        <taxon>Peronosporaceae</taxon>
        <taxon>Peronospora</taxon>
    </lineage>
</organism>
<proteinExistence type="predicted"/>
<name>A0AAV1T1G1_9STRA</name>
<comment type="caution">
    <text evidence="1">The sequence shown here is derived from an EMBL/GenBank/DDBJ whole genome shotgun (WGS) entry which is preliminary data.</text>
</comment>
<evidence type="ECO:0000313" key="2">
    <source>
        <dbReference type="EMBL" id="CAK7895351.1"/>
    </source>
</evidence>
<dbReference type="EMBL" id="CAKLBY020000004">
    <property type="protein sequence ID" value="CAK7895347.1"/>
    <property type="molecule type" value="Genomic_DNA"/>
</dbReference>
<reference evidence="1" key="1">
    <citation type="submission" date="2024-01" db="EMBL/GenBank/DDBJ databases">
        <authorList>
            <person name="Webb A."/>
        </authorList>
    </citation>
    <scope>NUCLEOTIDE SEQUENCE</scope>
    <source>
        <strain evidence="1">Pm1</strain>
    </source>
</reference>
<dbReference type="Proteomes" id="UP001162060">
    <property type="component" value="Unassembled WGS sequence"/>
</dbReference>
<accession>A0AAV1T1G1</accession>
<dbReference type="EMBL" id="CAKLBY020000004">
    <property type="protein sequence ID" value="CAK7895351.1"/>
    <property type="molecule type" value="Genomic_DNA"/>
</dbReference>
<evidence type="ECO:0000313" key="1">
    <source>
        <dbReference type="EMBL" id="CAK7895347.1"/>
    </source>
</evidence>
<gene>
    <name evidence="1" type="ORF">PM001_LOCUS1025</name>
    <name evidence="2" type="ORF">PM001_LOCUS1026</name>
</gene>
<dbReference type="AlphaFoldDB" id="A0AAV1T1G1"/>
<evidence type="ECO:0000313" key="3">
    <source>
        <dbReference type="Proteomes" id="UP001162060"/>
    </source>
</evidence>
<sequence length="71" mass="8071">MGLPDQRGLKLRERIKACIVRFWALGHIVVDLLDPDPCSKLIKRKTLGLGEVVKTLHLFTEDQSKTTQVED</sequence>